<evidence type="ECO:0000313" key="2">
    <source>
        <dbReference type="EMBL" id="SEW30062.1"/>
    </source>
</evidence>
<evidence type="ECO:0000256" key="1">
    <source>
        <dbReference type="SAM" id="SignalP"/>
    </source>
</evidence>
<reference evidence="2 3" key="1">
    <citation type="submission" date="2016-10" db="EMBL/GenBank/DDBJ databases">
        <authorList>
            <person name="de Groot N.N."/>
        </authorList>
    </citation>
    <scope>NUCLEOTIDE SEQUENCE [LARGE SCALE GENOMIC DNA]</scope>
    <source>
        <strain evidence="2 3">DSM 29439</strain>
    </source>
</reference>
<dbReference type="RefSeq" id="WP_091431520.1">
    <property type="nucleotide sequence ID" value="NZ_FOJB01000001.1"/>
</dbReference>
<keyword evidence="3" id="KW-1185">Reference proteome</keyword>
<accession>A0A1I0QR71</accession>
<dbReference type="AlphaFoldDB" id="A0A1I0QR71"/>
<organism evidence="2 3">
    <name type="scientific">Aliiroseovarius sediminilitoris</name>
    <dbReference type="NCBI Taxonomy" id="1173584"/>
    <lineage>
        <taxon>Bacteria</taxon>
        <taxon>Pseudomonadati</taxon>
        <taxon>Pseudomonadota</taxon>
        <taxon>Alphaproteobacteria</taxon>
        <taxon>Rhodobacterales</taxon>
        <taxon>Paracoccaceae</taxon>
        <taxon>Aliiroseovarius</taxon>
    </lineage>
</organism>
<gene>
    <name evidence="2" type="ORF">SAMN05444851_2844</name>
</gene>
<evidence type="ECO:0000313" key="3">
    <source>
        <dbReference type="Proteomes" id="UP000199650"/>
    </source>
</evidence>
<dbReference type="OrthoDB" id="7839941at2"/>
<protein>
    <submittedName>
        <fullName evidence="2">Uncharacterized protein</fullName>
    </submittedName>
</protein>
<dbReference type="EMBL" id="FOJB01000001">
    <property type="protein sequence ID" value="SEW30062.1"/>
    <property type="molecule type" value="Genomic_DNA"/>
</dbReference>
<feature type="chain" id="PRO_5011486572" evidence="1">
    <location>
        <begin position="20"/>
        <end position="198"/>
    </location>
</feature>
<dbReference type="Proteomes" id="UP000199650">
    <property type="component" value="Unassembled WGS sequence"/>
</dbReference>
<dbReference type="STRING" id="1173584.SAMN05444851_2844"/>
<keyword evidence="1" id="KW-0732">Signal</keyword>
<proteinExistence type="predicted"/>
<sequence length="198" mass="21488">MKKLLFFLVVLPLSACFNADLDFVVHDDETATMSAHMILGPEMYGMIVQSGQDPCEEGVGTPNADGSFSCRVEKTDTIDNLIAEIETGKQNAASGGVNHNQGVTIERMDGPYVRLIFDLAEVKQAAAESGVDPSMMGMLQQAFQGRRIHMTITGKEIVETNGILSEDGKTAEITIPLLALIEPDTNLPDQFLTIVRTE</sequence>
<name>A0A1I0QR71_9RHOB</name>
<feature type="signal peptide" evidence="1">
    <location>
        <begin position="1"/>
        <end position="19"/>
    </location>
</feature>